<keyword evidence="3" id="KW-1185">Reference proteome</keyword>
<feature type="region of interest" description="Disordered" evidence="1">
    <location>
        <begin position="1"/>
        <end position="23"/>
    </location>
</feature>
<proteinExistence type="predicted"/>
<protein>
    <submittedName>
        <fullName evidence="2">Uncharacterized protein</fullName>
    </submittedName>
</protein>
<reference evidence="2" key="1">
    <citation type="submission" date="2022-04" db="EMBL/GenBank/DDBJ databases">
        <title>Carnegiea gigantea Genome sequencing and assembly v2.</title>
        <authorList>
            <person name="Copetti D."/>
            <person name="Sanderson M.J."/>
            <person name="Burquez A."/>
            <person name="Wojciechowski M.F."/>
        </authorList>
    </citation>
    <scope>NUCLEOTIDE SEQUENCE</scope>
    <source>
        <strain evidence="2">SGP5-SGP5p</strain>
        <tissue evidence="2">Aerial part</tissue>
    </source>
</reference>
<organism evidence="2 3">
    <name type="scientific">Carnegiea gigantea</name>
    <dbReference type="NCBI Taxonomy" id="171969"/>
    <lineage>
        <taxon>Eukaryota</taxon>
        <taxon>Viridiplantae</taxon>
        <taxon>Streptophyta</taxon>
        <taxon>Embryophyta</taxon>
        <taxon>Tracheophyta</taxon>
        <taxon>Spermatophyta</taxon>
        <taxon>Magnoliopsida</taxon>
        <taxon>eudicotyledons</taxon>
        <taxon>Gunneridae</taxon>
        <taxon>Pentapetalae</taxon>
        <taxon>Caryophyllales</taxon>
        <taxon>Cactineae</taxon>
        <taxon>Cactaceae</taxon>
        <taxon>Cactoideae</taxon>
        <taxon>Echinocereeae</taxon>
        <taxon>Carnegiea</taxon>
    </lineage>
</organism>
<dbReference type="EMBL" id="JAKOGI010001385">
    <property type="protein sequence ID" value="KAJ8425890.1"/>
    <property type="molecule type" value="Genomic_DNA"/>
</dbReference>
<comment type="caution">
    <text evidence="2">The sequence shown here is derived from an EMBL/GenBank/DDBJ whole genome shotgun (WGS) entry which is preliminary data.</text>
</comment>
<sequence>MVEIDAASTAGSISDGGSERRQRCSEQARRMLEMIRRSELDVQKIHFLLMKLDNIKVSKGLLEAIHNMLPGFSGKSLRQLAEEIGVLMISSLNVLALMAQPITSESSSSLVVMMGGVDGDSCIFPHLLDSRLPHNPGFPSKELLSKASNWLPCGMGPSKRLWDTLKTSRNVNLVSSCGIPPESLFIDRSSDSRSIMLDRDDGILPSRLLLDRFRA</sequence>
<dbReference type="OrthoDB" id="10643680at2759"/>
<evidence type="ECO:0000313" key="2">
    <source>
        <dbReference type="EMBL" id="KAJ8425890.1"/>
    </source>
</evidence>
<gene>
    <name evidence="2" type="ORF">Cgig2_033163</name>
</gene>
<dbReference type="AlphaFoldDB" id="A0A9Q1GSL4"/>
<name>A0A9Q1GSL4_9CARY</name>
<evidence type="ECO:0000313" key="3">
    <source>
        <dbReference type="Proteomes" id="UP001153076"/>
    </source>
</evidence>
<dbReference type="Proteomes" id="UP001153076">
    <property type="component" value="Unassembled WGS sequence"/>
</dbReference>
<evidence type="ECO:0000256" key="1">
    <source>
        <dbReference type="SAM" id="MobiDB-lite"/>
    </source>
</evidence>
<accession>A0A9Q1GSL4</accession>